<dbReference type="Proteomes" id="UP001603857">
    <property type="component" value="Unassembled WGS sequence"/>
</dbReference>
<dbReference type="EMBL" id="JBGMDY010000008">
    <property type="protein sequence ID" value="KAL2325415.1"/>
    <property type="molecule type" value="Genomic_DNA"/>
</dbReference>
<gene>
    <name evidence="1" type="ORF">Fmac_024473</name>
</gene>
<accession>A0ABD1LR85</accession>
<protein>
    <submittedName>
        <fullName evidence="1">Uncharacterized protein</fullName>
    </submittedName>
</protein>
<organism evidence="1 2">
    <name type="scientific">Flemingia macrophylla</name>
    <dbReference type="NCBI Taxonomy" id="520843"/>
    <lineage>
        <taxon>Eukaryota</taxon>
        <taxon>Viridiplantae</taxon>
        <taxon>Streptophyta</taxon>
        <taxon>Embryophyta</taxon>
        <taxon>Tracheophyta</taxon>
        <taxon>Spermatophyta</taxon>
        <taxon>Magnoliopsida</taxon>
        <taxon>eudicotyledons</taxon>
        <taxon>Gunneridae</taxon>
        <taxon>Pentapetalae</taxon>
        <taxon>rosids</taxon>
        <taxon>fabids</taxon>
        <taxon>Fabales</taxon>
        <taxon>Fabaceae</taxon>
        <taxon>Papilionoideae</taxon>
        <taxon>50 kb inversion clade</taxon>
        <taxon>NPAAA clade</taxon>
        <taxon>indigoferoid/millettioid clade</taxon>
        <taxon>Phaseoleae</taxon>
        <taxon>Flemingia</taxon>
    </lineage>
</organism>
<name>A0ABD1LR85_9FABA</name>
<comment type="caution">
    <text evidence="1">The sequence shown here is derived from an EMBL/GenBank/DDBJ whole genome shotgun (WGS) entry which is preliminary data.</text>
</comment>
<evidence type="ECO:0000313" key="2">
    <source>
        <dbReference type="Proteomes" id="UP001603857"/>
    </source>
</evidence>
<sequence length="180" mass="20361">MDEDDNGQGSSKDDLLTLDDDDETVLEYEENEELEATDILLAFLGLMQALTSNLRYHKRVTKCREDAQVLLGTFGDYKAEPLLYNAQPKIIKQIKDILLRGYLMVDLVPPQYQWLFQSTLLTTTTTLFIVEPSNASGTNHTTHKDSTNTLQDLVNELEEVDANEENNGEIVLLALVFFSN</sequence>
<reference evidence="1 2" key="1">
    <citation type="submission" date="2024-08" db="EMBL/GenBank/DDBJ databases">
        <title>Insights into the chromosomal genome structure of Flemingia macrophylla.</title>
        <authorList>
            <person name="Ding Y."/>
            <person name="Zhao Y."/>
            <person name="Bi W."/>
            <person name="Wu M."/>
            <person name="Zhao G."/>
            <person name="Gong Y."/>
            <person name="Li W."/>
            <person name="Zhang P."/>
        </authorList>
    </citation>
    <scope>NUCLEOTIDE SEQUENCE [LARGE SCALE GENOMIC DNA]</scope>
    <source>
        <strain evidence="1">DYQJB</strain>
        <tissue evidence="1">Leaf</tissue>
    </source>
</reference>
<dbReference type="AlphaFoldDB" id="A0ABD1LR85"/>
<proteinExistence type="predicted"/>
<keyword evidence="2" id="KW-1185">Reference proteome</keyword>
<evidence type="ECO:0000313" key="1">
    <source>
        <dbReference type="EMBL" id="KAL2325415.1"/>
    </source>
</evidence>